<evidence type="ECO:0000313" key="2">
    <source>
        <dbReference type="Proteomes" id="UP001172159"/>
    </source>
</evidence>
<keyword evidence="2" id="KW-1185">Reference proteome</keyword>
<reference evidence="1" key="1">
    <citation type="submission" date="2023-06" db="EMBL/GenBank/DDBJ databases">
        <title>Genome-scale phylogeny and comparative genomics of the fungal order Sordariales.</title>
        <authorList>
            <consortium name="Lawrence Berkeley National Laboratory"/>
            <person name="Hensen N."/>
            <person name="Bonometti L."/>
            <person name="Westerberg I."/>
            <person name="Brannstrom I.O."/>
            <person name="Guillou S."/>
            <person name="Cros-Aarteil S."/>
            <person name="Calhoun S."/>
            <person name="Haridas S."/>
            <person name="Kuo A."/>
            <person name="Mondo S."/>
            <person name="Pangilinan J."/>
            <person name="Riley R."/>
            <person name="Labutti K."/>
            <person name="Andreopoulos B."/>
            <person name="Lipzen A."/>
            <person name="Chen C."/>
            <person name="Yanf M."/>
            <person name="Daum C."/>
            <person name="Ng V."/>
            <person name="Clum A."/>
            <person name="Steindorff A."/>
            <person name="Ohm R."/>
            <person name="Martin F."/>
            <person name="Silar P."/>
            <person name="Natvig D."/>
            <person name="Lalanne C."/>
            <person name="Gautier V."/>
            <person name="Ament-Velasquez S.L."/>
            <person name="Kruys A."/>
            <person name="Hutchinson M.I."/>
            <person name="Powell A.J."/>
            <person name="Barry K."/>
            <person name="Miller A.N."/>
            <person name="Grigoriev I.V."/>
            <person name="Debuchy R."/>
            <person name="Gladieux P."/>
            <person name="Thoren M.H."/>
            <person name="Johannesson H."/>
        </authorList>
    </citation>
    <scope>NUCLEOTIDE SEQUENCE</scope>
    <source>
        <strain evidence="1">CBS 540.89</strain>
    </source>
</reference>
<accession>A0AA40EXB5</accession>
<evidence type="ECO:0000313" key="1">
    <source>
        <dbReference type="EMBL" id="KAK0747245.1"/>
    </source>
</evidence>
<organism evidence="1 2">
    <name type="scientific">Apiosordaria backusii</name>
    <dbReference type="NCBI Taxonomy" id="314023"/>
    <lineage>
        <taxon>Eukaryota</taxon>
        <taxon>Fungi</taxon>
        <taxon>Dikarya</taxon>
        <taxon>Ascomycota</taxon>
        <taxon>Pezizomycotina</taxon>
        <taxon>Sordariomycetes</taxon>
        <taxon>Sordariomycetidae</taxon>
        <taxon>Sordariales</taxon>
        <taxon>Lasiosphaeriaceae</taxon>
        <taxon>Apiosordaria</taxon>
    </lineage>
</organism>
<protein>
    <submittedName>
        <fullName evidence="1">Uncharacterized protein</fullName>
    </submittedName>
</protein>
<name>A0AA40EXB5_9PEZI</name>
<proteinExistence type="predicted"/>
<sequence>MNRYDSYSSAFLLHLSLISYSRSFVYLPTHTGSSTQTRTSVELSYHSSTYAMATALGDAYLPTHLPISTMLHPIDRYLR</sequence>
<dbReference type="Proteomes" id="UP001172159">
    <property type="component" value="Unassembled WGS sequence"/>
</dbReference>
<comment type="caution">
    <text evidence="1">The sequence shown here is derived from an EMBL/GenBank/DDBJ whole genome shotgun (WGS) entry which is preliminary data.</text>
</comment>
<dbReference type="EMBL" id="JAUKTV010000001">
    <property type="protein sequence ID" value="KAK0747245.1"/>
    <property type="molecule type" value="Genomic_DNA"/>
</dbReference>
<dbReference type="AlphaFoldDB" id="A0AA40EXB5"/>
<gene>
    <name evidence="1" type="ORF">B0T21DRAFT_679</name>
</gene>